<accession>A0A382QED3</accession>
<dbReference type="EMBL" id="UINC01113171">
    <property type="protein sequence ID" value="SVC82601.1"/>
    <property type="molecule type" value="Genomic_DNA"/>
</dbReference>
<organism evidence="1">
    <name type="scientific">marine metagenome</name>
    <dbReference type="NCBI Taxonomy" id="408172"/>
    <lineage>
        <taxon>unclassified sequences</taxon>
        <taxon>metagenomes</taxon>
        <taxon>ecological metagenomes</taxon>
    </lineage>
</organism>
<gene>
    <name evidence="1" type="ORF">METZ01_LOCUS335455</name>
</gene>
<dbReference type="AlphaFoldDB" id="A0A382QED3"/>
<proteinExistence type="predicted"/>
<sequence length="28" mass="3247">MIFIPFGKIHIHSFNNISSPISERKFDA</sequence>
<reference evidence="1" key="1">
    <citation type="submission" date="2018-05" db="EMBL/GenBank/DDBJ databases">
        <authorList>
            <person name="Lanie J.A."/>
            <person name="Ng W.-L."/>
            <person name="Kazmierczak K.M."/>
            <person name="Andrzejewski T.M."/>
            <person name="Davidsen T.M."/>
            <person name="Wayne K.J."/>
            <person name="Tettelin H."/>
            <person name="Glass J.I."/>
            <person name="Rusch D."/>
            <person name="Podicherti R."/>
            <person name="Tsui H.-C.T."/>
            <person name="Winkler M.E."/>
        </authorList>
    </citation>
    <scope>NUCLEOTIDE SEQUENCE</scope>
</reference>
<name>A0A382QED3_9ZZZZ</name>
<evidence type="ECO:0000313" key="1">
    <source>
        <dbReference type="EMBL" id="SVC82601.1"/>
    </source>
</evidence>
<feature type="non-terminal residue" evidence="1">
    <location>
        <position position="28"/>
    </location>
</feature>
<protein>
    <submittedName>
        <fullName evidence="1">Uncharacterized protein</fullName>
    </submittedName>
</protein>